<reference evidence="2" key="1">
    <citation type="submission" date="2021-01" db="EMBL/GenBank/DDBJ databases">
        <authorList>
            <person name="Corre E."/>
            <person name="Pelletier E."/>
            <person name="Niang G."/>
            <person name="Scheremetjew M."/>
            <person name="Finn R."/>
            <person name="Kale V."/>
            <person name="Holt S."/>
            <person name="Cochrane G."/>
            <person name="Meng A."/>
            <person name="Brown T."/>
            <person name="Cohen L."/>
        </authorList>
    </citation>
    <scope>NUCLEOTIDE SEQUENCE</scope>
    <source>
        <strain evidence="2">CCMP1594</strain>
    </source>
</reference>
<dbReference type="EMBL" id="HBJA01149158">
    <property type="protein sequence ID" value="CAE0840198.1"/>
    <property type="molecule type" value="Transcribed_RNA"/>
</dbReference>
<feature type="region of interest" description="Disordered" evidence="1">
    <location>
        <begin position="61"/>
        <end position="114"/>
    </location>
</feature>
<organism evidence="2">
    <name type="scientific">Eutreptiella gymnastica</name>
    <dbReference type="NCBI Taxonomy" id="73025"/>
    <lineage>
        <taxon>Eukaryota</taxon>
        <taxon>Discoba</taxon>
        <taxon>Euglenozoa</taxon>
        <taxon>Euglenida</taxon>
        <taxon>Spirocuta</taxon>
        <taxon>Euglenophyceae</taxon>
        <taxon>Eutreptiales</taxon>
        <taxon>Eutreptiaceae</taxon>
        <taxon>Eutreptiella</taxon>
    </lineage>
</organism>
<sequence>MADAGSTDMGLVVTNEDSGVSTVIVGPDASTNALAPDINAPSNKDPNWGRVATGTYYAYDTSQAPAAPPSQHLGIPQDRYKPTSVGKKKSSFFLTREDLAERGEEYHEDEPEDA</sequence>
<name>A0A7S4GL49_9EUGL</name>
<gene>
    <name evidence="2" type="ORF">EGYM00163_LOCUS51233</name>
</gene>
<protein>
    <submittedName>
        <fullName evidence="2">Uncharacterized protein</fullName>
    </submittedName>
</protein>
<evidence type="ECO:0000256" key="1">
    <source>
        <dbReference type="SAM" id="MobiDB-lite"/>
    </source>
</evidence>
<feature type="compositionally biased region" description="Basic and acidic residues" evidence="1">
    <location>
        <begin position="95"/>
        <end position="105"/>
    </location>
</feature>
<proteinExistence type="predicted"/>
<dbReference type="AlphaFoldDB" id="A0A7S4GL49"/>
<evidence type="ECO:0000313" key="2">
    <source>
        <dbReference type="EMBL" id="CAE0840198.1"/>
    </source>
</evidence>
<accession>A0A7S4GL49</accession>